<proteinExistence type="predicted"/>
<comment type="caution">
    <text evidence="2">The sequence shown here is derived from an EMBL/GenBank/DDBJ whole genome shotgun (WGS) entry which is preliminary data.</text>
</comment>
<feature type="region of interest" description="Disordered" evidence="1">
    <location>
        <begin position="1"/>
        <end position="63"/>
    </location>
</feature>
<sequence>MIKNTARQSRAAAGHDPLHQQCFIRRNKQTTNVTKPPKGRADLSSGKMTTNQTPENTPLWKPASLNSYMQRSISWVSSHPQ</sequence>
<evidence type="ECO:0000313" key="2">
    <source>
        <dbReference type="EMBL" id="MED6277965.1"/>
    </source>
</evidence>
<organism evidence="2 3">
    <name type="scientific">Characodon lateralis</name>
    <dbReference type="NCBI Taxonomy" id="208331"/>
    <lineage>
        <taxon>Eukaryota</taxon>
        <taxon>Metazoa</taxon>
        <taxon>Chordata</taxon>
        <taxon>Craniata</taxon>
        <taxon>Vertebrata</taxon>
        <taxon>Euteleostomi</taxon>
        <taxon>Actinopterygii</taxon>
        <taxon>Neopterygii</taxon>
        <taxon>Teleostei</taxon>
        <taxon>Neoteleostei</taxon>
        <taxon>Acanthomorphata</taxon>
        <taxon>Ovalentaria</taxon>
        <taxon>Atherinomorphae</taxon>
        <taxon>Cyprinodontiformes</taxon>
        <taxon>Goodeidae</taxon>
        <taxon>Characodon</taxon>
    </lineage>
</organism>
<reference evidence="2 3" key="1">
    <citation type="submission" date="2021-06" db="EMBL/GenBank/DDBJ databases">
        <authorList>
            <person name="Palmer J.M."/>
        </authorList>
    </citation>
    <scope>NUCLEOTIDE SEQUENCE [LARGE SCALE GENOMIC DNA]</scope>
    <source>
        <strain evidence="2 3">CL_MEX2019</strain>
        <tissue evidence="2">Muscle</tissue>
    </source>
</reference>
<accession>A0ABU7DVF3</accession>
<protein>
    <submittedName>
        <fullName evidence="2">Uncharacterized protein</fullName>
    </submittedName>
</protein>
<name>A0ABU7DVF3_9TELE</name>
<evidence type="ECO:0000256" key="1">
    <source>
        <dbReference type="SAM" id="MobiDB-lite"/>
    </source>
</evidence>
<gene>
    <name evidence="2" type="ORF">CHARACLAT_018860</name>
</gene>
<feature type="compositionally biased region" description="Polar residues" evidence="1">
    <location>
        <begin position="46"/>
        <end position="56"/>
    </location>
</feature>
<dbReference type="EMBL" id="JAHUTJ010034465">
    <property type="protein sequence ID" value="MED6277965.1"/>
    <property type="molecule type" value="Genomic_DNA"/>
</dbReference>
<evidence type="ECO:0000313" key="3">
    <source>
        <dbReference type="Proteomes" id="UP001352852"/>
    </source>
</evidence>
<keyword evidence="3" id="KW-1185">Reference proteome</keyword>
<dbReference type="Proteomes" id="UP001352852">
    <property type="component" value="Unassembled WGS sequence"/>
</dbReference>